<proteinExistence type="predicted"/>
<accession>A0ABW0CUK1</accession>
<dbReference type="EMBL" id="JBHSKM010000044">
    <property type="protein sequence ID" value="MFC5219615.1"/>
    <property type="molecule type" value="Genomic_DNA"/>
</dbReference>
<evidence type="ECO:0000256" key="1">
    <source>
        <dbReference type="SAM" id="MobiDB-lite"/>
    </source>
</evidence>
<sequence length="439" mass="49593">MSQQHQHPPTPTGTVGDADGLEQRVRDENPSARELDKIAAAHEAHGGLRHRLWLDEQAGRVLFLEHPEAGSGPAHGRTLHEIPLRSASCTRVMVELTSAALARLASPTDSYQDRAEVDRDIGALVQLFRVQLARMRTEHTDPARLLRAVHAQIGRADGEEQAARRTAFLGWYLKHAYGDRPHAHDEAERDLGCDIEQGINTHLDARFVARTIMDWQWYRDRLRSQVPLPQLNEVPSDKKLRQGDLHWYYEFRTLGRHLTERQMLELRAELPWADVTSDCLVLDEWSDISEHPIGTRADEIVAQYFDAGLHFDQNGSRTLWLRLPATLADAIAPYQARHGWAVRTTSAGDDLVLELHREESDGAGSYLYYDPSLWLEELLPLRDDLAAGDVRAPAIAWRAANENFSFTKAETAPPMPDGLDEDELSPQLHALIHLLEEIP</sequence>
<evidence type="ECO:0000313" key="3">
    <source>
        <dbReference type="Proteomes" id="UP001596263"/>
    </source>
</evidence>
<feature type="region of interest" description="Disordered" evidence="1">
    <location>
        <begin position="1"/>
        <end position="22"/>
    </location>
</feature>
<organism evidence="2 3">
    <name type="scientific">Streptomyces coerulescens</name>
    <dbReference type="NCBI Taxonomy" id="29304"/>
    <lineage>
        <taxon>Bacteria</taxon>
        <taxon>Bacillati</taxon>
        <taxon>Actinomycetota</taxon>
        <taxon>Actinomycetes</taxon>
        <taxon>Kitasatosporales</taxon>
        <taxon>Streptomycetaceae</taxon>
        <taxon>Streptomyces</taxon>
    </lineage>
</organism>
<reference evidence="3" key="1">
    <citation type="journal article" date="2019" name="Int. J. Syst. Evol. Microbiol.">
        <title>The Global Catalogue of Microorganisms (GCM) 10K type strain sequencing project: providing services to taxonomists for standard genome sequencing and annotation.</title>
        <authorList>
            <consortium name="The Broad Institute Genomics Platform"/>
            <consortium name="The Broad Institute Genome Sequencing Center for Infectious Disease"/>
            <person name="Wu L."/>
            <person name="Ma J."/>
        </authorList>
    </citation>
    <scope>NUCLEOTIDE SEQUENCE [LARGE SCALE GENOMIC DNA]</scope>
    <source>
        <strain evidence="3">KCTC 42586</strain>
    </source>
</reference>
<evidence type="ECO:0000313" key="2">
    <source>
        <dbReference type="EMBL" id="MFC5219615.1"/>
    </source>
</evidence>
<dbReference type="RefSeq" id="WP_380863524.1">
    <property type="nucleotide sequence ID" value="NZ_JBHSKM010000044.1"/>
</dbReference>
<dbReference type="Proteomes" id="UP001596263">
    <property type="component" value="Unassembled WGS sequence"/>
</dbReference>
<keyword evidence="3" id="KW-1185">Reference proteome</keyword>
<protein>
    <submittedName>
        <fullName evidence="2">Uncharacterized protein</fullName>
    </submittedName>
</protein>
<gene>
    <name evidence="2" type="ORF">ACFPQ9_37895</name>
</gene>
<comment type="caution">
    <text evidence="2">The sequence shown here is derived from an EMBL/GenBank/DDBJ whole genome shotgun (WGS) entry which is preliminary data.</text>
</comment>
<name>A0ABW0CUK1_STRCD</name>